<evidence type="ECO:0000259" key="7">
    <source>
        <dbReference type="PROSITE" id="PS00624"/>
    </source>
</evidence>
<evidence type="ECO:0000313" key="9">
    <source>
        <dbReference type="Proteomes" id="UP000265366"/>
    </source>
</evidence>
<dbReference type="PROSITE" id="PS00623">
    <property type="entry name" value="GMC_OXRED_1"/>
    <property type="match status" value="1"/>
</dbReference>
<evidence type="ECO:0000256" key="4">
    <source>
        <dbReference type="ARBA" id="ARBA00022827"/>
    </source>
</evidence>
<evidence type="ECO:0000256" key="2">
    <source>
        <dbReference type="ARBA" id="ARBA00010790"/>
    </source>
</evidence>
<proteinExistence type="inferred from homology"/>
<dbReference type="PROSITE" id="PS00624">
    <property type="entry name" value="GMC_OXRED_2"/>
    <property type="match status" value="1"/>
</dbReference>
<comment type="caution">
    <text evidence="8">The sequence shown here is derived from an EMBL/GenBank/DDBJ whole genome shotgun (WGS) entry which is preliminary data.</text>
</comment>
<dbReference type="SUPFAM" id="SSF54373">
    <property type="entry name" value="FAD-linked reductases, C-terminal domain"/>
    <property type="match status" value="1"/>
</dbReference>
<dbReference type="InterPro" id="IPR036188">
    <property type="entry name" value="FAD/NAD-bd_sf"/>
</dbReference>
<protein>
    <recommendedName>
        <fullName evidence="6 7">Glucose-methanol-choline oxidoreductase N-terminal domain-containing protein</fullName>
    </recommendedName>
</protein>
<dbReference type="OrthoDB" id="9785276at2"/>
<dbReference type="PIRSF" id="PIRSF000137">
    <property type="entry name" value="Alcohol_oxidase"/>
    <property type="match status" value="1"/>
</dbReference>
<dbReference type="InterPro" id="IPR012132">
    <property type="entry name" value="GMC_OxRdtase"/>
</dbReference>
<comment type="similarity">
    <text evidence="2 5">Belongs to the GMC oxidoreductase family.</text>
</comment>
<keyword evidence="4 5" id="KW-0274">FAD</keyword>
<evidence type="ECO:0000259" key="6">
    <source>
        <dbReference type="PROSITE" id="PS00623"/>
    </source>
</evidence>
<reference evidence="8 9" key="1">
    <citation type="submission" date="2018-08" db="EMBL/GenBank/DDBJ databases">
        <title>Erythrobacter zhengii sp.nov., a bacterium isolated from deep-sea sediment.</title>
        <authorList>
            <person name="Fang C."/>
            <person name="Wu Y.-H."/>
            <person name="Sun C."/>
            <person name="Wang H."/>
            <person name="Cheng H."/>
            <person name="Meng F.-X."/>
            <person name="Wang C.-S."/>
            <person name="Xu X.-W."/>
        </authorList>
    </citation>
    <scope>NUCLEOTIDE SEQUENCE [LARGE SCALE GENOMIC DNA]</scope>
    <source>
        <strain evidence="8 9">CCTCC AB 2015396</strain>
    </source>
</reference>
<gene>
    <name evidence="8" type="ORF">D2V17_06305</name>
</gene>
<dbReference type="Pfam" id="PF05199">
    <property type="entry name" value="GMC_oxred_C"/>
    <property type="match status" value="1"/>
</dbReference>
<keyword evidence="9" id="KW-1185">Reference proteome</keyword>
<dbReference type="GO" id="GO:0008812">
    <property type="term" value="F:choline dehydrogenase activity"/>
    <property type="evidence" value="ECO:0007669"/>
    <property type="project" value="TreeGrafter"/>
</dbReference>
<dbReference type="Gene3D" id="3.30.560.10">
    <property type="entry name" value="Glucose Oxidase, domain 3"/>
    <property type="match status" value="1"/>
</dbReference>
<evidence type="ECO:0000313" key="8">
    <source>
        <dbReference type="EMBL" id="RIV89439.1"/>
    </source>
</evidence>
<dbReference type="Gene3D" id="3.50.50.60">
    <property type="entry name" value="FAD/NAD(P)-binding domain"/>
    <property type="match status" value="1"/>
</dbReference>
<sequence>MAWRSKPRRKSVGMGEVMQANSDSFDYIVVGAGSAGCTVAARLSEDPQVRVLLVEAGKRERDPLLSIPIAFPIVMSKPRYNWSYFGEEEPYADNRRIRQPRGKGLGGSSLINGMLYARGHARDYDEWRQLGLEGWSYEDVLPYFRKSENHWGEADDYHATGGPLSITKHVPDKELFPRFIAATEKLGYKFQTDHHGPDQEGWGSPDISIHKGRRGSTSARFLFPAMDRPNLTVVSSAHATRIEIRDGRAVALHYRQGGRAGRDHRVAASREIILSGGTYNSPQLLMLSGIGPVDELREHGIDVVHALPGVGRNLQDHPSIAMIWQAVRKVTLNPELRYDRIALSGLQWLLTGKGRLANMPVTANGFIKTRPDLERPDAQCLLQPTTIFARPWFPGIRKSADDVISMACVLLRAQSRGWVKLRSADPFDAPRILNNVLKEEADRAFFHRLIPQIREIMATSPMPDVIRGEIAPGPDVQSPDEIDGWLRQATNTALHPTSTCAMGIGEDAVCDARLRVRGLAGLRVADASVMPRIVGGNTNAAAIMIGEKAADLIRQDRQQTHSKVAA</sequence>
<dbReference type="EMBL" id="QXFM01000064">
    <property type="protein sequence ID" value="RIV89439.1"/>
    <property type="molecule type" value="Genomic_DNA"/>
</dbReference>
<keyword evidence="3 5" id="KW-0285">Flavoprotein</keyword>
<dbReference type="InterPro" id="IPR000172">
    <property type="entry name" value="GMC_OxRdtase_N"/>
</dbReference>
<evidence type="ECO:0000256" key="3">
    <source>
        <dbReference type="ARBA" id="ARBA00022630"/>
    </source>
</evidence>
<feature type="domain" description="Glucose-methanol-choline oxidoreductase N-terminal" evidence="7">
    <location>
        <begin position="277"/>
        <end position="291"/>
    </location>
</feature>
<dbReference type="GO" id="GO:0016020">
    <property type="term" value="C:membrane"/>
    <property type="evidence" value="ECO:0007669"/>
    <property type="project" value="TreeGrafter"/>
</dbReference>
<dbReference type="PANTHER" id="PTHR11552:SF147">
    <property type="entry name" value="CHOLINE DEHYDROGENASE, MITOCHONDRIAL"/>
    <property type="match status" value="1"/>
</dbReference>
<dbReference type="GO" id="GO:0050660">
    <property type="term" value="F:flavin adenine dinucleotide binding"/>
    <property type="evidence" value="ECO:0007669"/>
    <property type="project" value="InterPro"/>
</dbReference>
<dbReference type="AlphaFoldDB" id="A0A3A1P8Z5"/>
<evidence type="ECO:0000256" key="5">
    <source>
        <dbReference type="RuleBase" id="RU003968"/>
    </source>
</evidence>
<evidence type="ECO:0000256" key="1">
    <source>
        <dbReference type="ARBA" id="ARBA00001974"/>
    </source>
</evidence>
<dbReference type="Pfam" id="PF00732">
    <property type="entry name" value="GMC_oxred_N"/>
    <property type="match status" value="1"/>
</dbReference>
<dbReference type="InterPro" id="IPR007867">
    <property type="entry name" value="GMC_OxRtase_C"/>
</dbReference>
<dbReference type="Proteomes" id="UP000265366">
    <property type="component" value="Unassembled WGS sequence"/>
</dbReference>
<dbReference type="SUPFAM" id="SSF51905">
    <property type="entry name" value="FAD/NAD(P)-binding domain"/>
    <property type="match status" value="1"/>
</dbReference>
<feature type="domain" description="Glucose-methanol-choline oxidoreductase N-terminal" evidence="6">
    <location>
        <begin position="102"/>
        <end position="125"/>
    </location>
</feature>
<accession>A0A3A1P8Z5</accession>
<name>A0A3A1P8Z5_9SPHN</name>
<dbReference type="GO" id="GO:0019285">
    <property type="term" value="P:glycine betaine biosynthetic process from choline"/>
    <property type="evidence" value="ECO:0007669"/>
    <property type="project" value="TreeGrafter"/>
</dbReference>
<organism evidence="8 9">
    <name type="scientific">Aurantiacibacter xanthus</name>
    <dbReference type="NCBI Taxonomy" id="1784712"/>
    <lineage>
        <taxon>Bacteria</taxon>
        <taxon>Pseudomonadati</taxon>
        <taxon>Pseudomonadota</taxon>
        <taxon>Alphaproteobacteria</taxon>
        <taxon>Sphingomonadales</taxon>
        <taxon>Erythrobacteraceae</taxon>
        <taxon>Aurantiacibacter</taxon>
    </lineage>
</organism>
<dbReference type="PANTHER" id="PTHR11552">
    <property type="entry name" value="GLUCOSE-METHANOL-CHOLINE GMC OXIDOREDUCTASE"/>
    <property type="match status" value="1"/>
</dbReference>
<comment type="cofactor">
    <cofactor evidence="1">
        <name>FAD</name>
        <dbReference type="ChEBI" id="CHEBI:57692"/>
    </cofactor>
</comment>